<dbReference type="Proteomes" id="UP000783742">
    <property type="component" value="Unassembled WGS sequence"/>
</dbReference>
<evidence type="ECO:0000313" key="2">
    <source>
        <dbReference type="Proteomes" id="UP000783742"/>
    </source>
</evidence>
<keyword evidence="2" id="KW-1185">Reference proteome</keyword>
<accession>A0ABS6FH54</accession>
<dbReference type="RefSeq" id="WP_216549321.1">
    <property type="nucleotide sequence ID" value="NZ_JAHLQO010000004.1"/>
</dbReference>
<comment type="caution">
    <text evidence="1">The sequence shown here is derived from an EMBL/GenBank/DDBJ whole genome shotgun (WGS) entry which is preliminary data.</text>
</comment>
<sequence length="205" mass="23750">MKIYNYIDDGERSELTIIYKNNTCNKVNIISKNRQKDDILKDAYILSKALPKEEFKGNSELIEEYELPRPVETNMEVDFYNLTGKVYDQYGDIINKTIEFKVDGTEKARIENNKLVTEEVDKETSFFIVAKCGDLIQKEERYLYPKPKEEPRPQISETEKLELKIKAIEEQGAFRDDLIQEMATIVYGSLETIPPEATNTDSPTT</sequence>
<reference evidence="1 2" key="1">
    <citation type="submission" date="2021-06" db="EMBL/GenBank/DDBJ databases">
        <authorList>
            <person name="Sun Q."/>
            <person name="Li D."/>
        </authorList>
    </citation>
    <scope>NUCLEOTIDE SEQUENCE [LARGE SCALE GENOMIC DNA]</scope>
    <source>
        <strain evidence="1 2">MSJ-1</strain>
    </source>
</reference>
<organism evidence="1 2">
    <name type="scientific">Peptoniphilus ovalis</name>
    <dbReference type="NCBI Taxonomy" id="2841503"/>
    <lineage>
        <taxon>Bacteria</taxon>
        <taxon>Bacillati</taxon>
        <taxon>Bacillota</taxon>
        <taxon>Tissierellia</taxon>
        <taxon>Tissierellales</taxon>
        <taxon>Peptoniphilaceae</taxon>
        <taxon>Peptoniphilus</taxon>
    </lineage>
</organism>
<gene>
    <name evidence="1" type="ORF">KQI68_06510</name>
</gene>
<dbReference type="EMBL" id="JAHLQO010000004">
    <property type="protein sequence ID" value="MBU5669489.1"/>
    <property type="molecule type" value="Genomic_DNA"/>
</dbReference>
<protein>
    <submittedName>
        <fullName evidence="1">Uncharacterized protein</fullName>
    </submittedName>
</protein>
<name>A0ABS6FH54_9FIRM</name>
<evidence type="ECO:0000313" key="1">
    <source>
        <dbReference type="EMBL" id="MBU5669489.1"/>
    </source>
</evidence>
<proteinExistence type="predicted"/>